<dbReference type="Pfam" id="PF08208">
    <property type="entry name" value="RNA_polI_A34"/>
    <property type="match status" value="1"/>
</dbReference>
<feature type="compositionally biased region" description="Basic and acidic residues" evidence="1">
    <location>
        <begin position="350"/>
        <end position="367"/>
    </location>
</feature>
<keyword evidence="3" id="KW-1185">Reference proteome</keyword>
<comment type="caution">
    <text evidence="2">The sequence shown here is derived from an EMBL/GenBank/DDBJ whole genome shotgun (WGS) entry which is preliminary data.</text>
</comment>
<evidence type="ECO:0000313" key="3">
    <source>
        <dbReference type="Proteomes" id="UP001159428"/>
    </source>
</evidence>
<dbReference type="EMBL" id="CALNXJ010000057">
    <property type="protein sequence ID" value="CAH3155221.1"/>
    <property type="molecule type" value="Genomic_DNA"/>
</dbReference>
<protein>
    <submittedName>
        <fullName evidence="2">Uncharacterized protein</fullName>
    </submittedName>
</protein>
<gene>
    <name evidence="2" type="ORF">PMEA_00027882</name>
</gene>
<name>A0AAU9XT65_9CNID</name>
<feature type="compositionally biased region" description="Basic residues" evidence="1">
    <location>
        <begin position="368"/>
        <end position="380"/>
    </location>
</feature>
<dbReference type="InterPro" id="IPR013240">
    <property type="entry name" value="DNA-dir_RNA_pol1_su_RPA34"/>
</dbReference>
<sequence>MSPKDSSNRKEIYGCIMTGIVYRMEDLFCTFQCYLLLYFLLLEACTQTRSQCPVGFEAVNLDDTNNCPLLEDVVTDHDNSSLWLMKVPYDFNLESLTGQTVILNGSQHLSLDVTQGREKKRYEMHSRAGSTAELSSFTVLLPSSKRKSFCSAGTFSGQMSVIQSVVVPPSTKQEVPESSRESSPKKAKRTSSLVADDMVSSSFAKKKKNKEQNQLTEESFLESPKHKKDKRNADKAETPNGVSDNYKKRDSPKKIKEKERHRVDLTRSRFEPKAEGTTIGEQCLIQSPRKRKKDVVEKQGNSEDSPLTSSKKKKKRKSSGTGSPESALLEETLPRSKSDKDSCLGMKNMDSIEHKKDKSGHESEPEKSRKKKKHSKMKTG</sequence>
<evidence type="ECO:0000313" key="2">
    <source>
        <dbReference type="EMBL" id="CAH3155221.1"/>
    </source>
</evidence>
<reference evidence="2 3" key="1">
    <citation type="submission" date="2022-05" db="EMBL/GenBank/DDBJ databases">
        <authorList>
            <consortium name="Genoscope - CEA"/>
            <person name="William W."/>
        </authorList>
    </citation>
    <scope>NUCLEOTIDE SEQUENCE [LARGE SCALE GENOMIC DNA]</scope>
</reference>
<dbReference type="Proteomes" id="UP001159428">
    <property type="component" value="Unassembled WGS sequence"/>
</dbReference>
<dbReference type="Gene3D" id="6.20.250.70">
    <property type="match status" value="1"/>
</dbReference>
<dbReference type="GO" id="GO:0006360">
    <property type="term" value="P:transcription by RNA polymerase I"/>
    <property type="evidence" value="ECO:0007669"/>
    <property type="project" value="InterPro"/>
</dbReference>
<dbReference type="AlphaFoldDB" id="A0AAU9XT65"/>
<feature type="compositionally biased region" description="Basic and acidic residues" evidence="1">
    <location>
        <begin position="174"/>
        <end position="184"/>
    </location>
</feature>
<feature type="region of interest" description="Disordered" evidence="1">
    <location>
        <begin position="167"/>
        <end position="380"/>
    </location>
</feature>
<evidence type="ECO:0000256" key="1">
    <source>
        <dbReference type="SAM" id="MobiDB-lite"/>
    </source>
</evidence>
<feature type="compositionally biased region" description="Basic and acidic residues" evidence="1">
    <location>
        <begin position="332"/>
        <end position="342"/>
    </location>
</feature>
<feature type="compositionally biased region" description="Basic and acidic residues" evidence="1">
    <location>
        <begin position="245"/>
        <end position="274"/>
    </location>
</feature>
<organism evidence="2 3">
    <name type="scientific">Pocillopora meandrina</name>
    <dbReference type="NCBI Taxonomy" id="46732"/>
    <lineage>
        <taxon>Eukaryota</taxon>
        <taxon>Metazoa</taxon>
        <taxon>Cnidaria</taxon>
        <taxon>Anthozoa</taxon>
        <taxon>Hexacorallia</taxon>
        <taxon>Scleractinia</taxon>
        <taxon>Astrocoeniina</taxon>
        <taxon>Pocilloporidae</taxon>
        <taxon>Pocillopora</taxon>
    </lineage>
</organism>
<proteinExistence type="predicted"/>
<accession>A0AAU9XT65</accession>